<protein>
    <recommendedName>
        <fullName evidence="11">Arginine--tRNA ligase</fullName>
        <ecNumber evidence="11">6.1.1.19</ecNumber>
    </recommendedName>
    <alternativeName>
        <fullName evidence="11">Arginyl-tRNA synthetase</fullName>
        <shortName evidence="11">ArgRS</shortName>
    </alternativeName>
</protein>
<evidence type="ECO:0000259" key="14">
    <source>
        <dbReference type="SMART" id="SM01016"/>
    </source>
</evidence>
<dbReference type="InterPro" id="IPR009080">
    <property type="entry name" value="tRNAsynth_Ia_anticodon-bd"/>
</dbReference>
<dbReference type="PROSITE" id="PS00178">
    <property type="entry name" value="AA_TRNA_LIGASE_I"/>
    <property type="match status" value="1"/>
</dbReference>
<evidence type="ECO:0000259" key="13">
    <source>
        <dbReference type="SMART" id="SM00836"/>
    </source>
</evidence>
<evidence type="ECO:0000256" key="3">
    <source>
        <dbReference type="ARBA" id="ARBA00011245"/>
    </source>
</evidence>
<comment type="similarity">
    <text evidence="2 11 12">Belongs to the class-I aminoacyl-tRNA synthetase family.</text>
</comment>
<evidence type="ECO:0000313" key="16">
    <source>
        <dbReference type="Proteomes" id="UP000321310"/>
    </source>
</evidence>
<keyword evidence="8 11" id="KW-0648">Protein biosynthesis</keyword>
<keyword evidence="5 11" id="KW-0436">Ligase</keyword>
<dbReference type="GO" id="GO:0006420">
    <property type="term" value="P:arginyl-tRNA aminoacylation"/>
    <property type="evidence" value="ECO:0007669"/>
    <property type="project" value="UniProtKB-UniRule"/>
</dbReference>
<evidence type="ECO:0000256" key="1">
    <source>
        <dbReference type="ARBA" id="ARBA00004496"/>
    </source>
</evidence>
<dbReference type="FunFam" id="3.40.50.620:FF:000062">
    <property type="entry name" value="Arginine--tRNA ligase"/>
    <property type="match status" value="1"/>
</dbReference>
<evidence type="ECO:0000256" key="10">
    <source>
        <dbReference type="ARBA" id="ARBA00049339"/>
    </source>
</evidence>
<feature type="short sequence motif" description="'HIGH' region" evidence="11">
    <location>
        <begin position="113"/>
        <end position="123"/>
    </location>
</feature>
<evidence type="ECO:0000256" key="11">
    <source>
        <dbReference type="HAMAP-Rule" id="MF_00123"/>
    </source>
</evidence>
<dbReference type="SMART" id="SM01016">
    <property type="entry name" value="Arg_tRNA_synt_N"/>
    <property type="match status" value="1"/>
</dbReference>
<dbReference type="Pfam" id="PF05746">
    <property type="entry name" value="DALR_1"/>
    <property type="match status" value="1"/>
</dbReference>
<dbReference type="PANTHER" id="PTHR11956">
    <property type="entry name" value="ARGINYL-TRNA SYNTHETASE"/>
    <property type="match status" value="1"/>
</dbReference>
<comment type="subunit">
    <text evidence="3 11">Monomer.</text>
</comment>
<dbReference type="InterPro" id="IPR035684">
    <property type="entry name" value="ArgRS_core"/>
</dbReference>
<dbReference type="Gene3D" id="1.10.730.10">
    <property type="entry name" value="Isoleucyl-tRNA Synthetase, Domain 1"/>
    <property type="match status" value="1"/>
</dbReference>
<dbReference type="HAMAP" id="MF_00123">
    <property type="entry name" value="Arg_tRNA_synth"/>
    <property type="match status" value="1"/>
</dbReference>
<dbReference type="InterPro" id="IPR005148">
    <property type="entry name" value="Arg-tRNA-synth_N"/>
</dbReference>
<evidence type="ECO:0000256" key="5">
    <source>
        <dbReference type="ARBA" id="ARBA00022598"/>
    </source>
</evidence>
<keyword evidence="6 11" id="KW-0547">Nucleotide-binding</keyword>
<comment type="caution">
    <text evidence="15">The sequence shown here is derived from an EMBL/GenBank/DDBJ whole genome shotgun (WGS) entry which is preliminary data.</text>
</comment>
<dbReference type="GO" id="GO:0004814">
    <property type="term" value="F:arginine-tRNA ligase activity"/>
    <property type="evidence" value="ECO:0007669"/>
    <property type="project" value="UniProtKB-UniRule"/>
</dbReference>
<evidence type="ECO:0000256" key="7">
    <source>
        <dbReference type="ARBA" id="ARBA00022840"/>
    </source>
</evidence>
<dbReference type="SUPFAM" id="SSF52374">
    <property type="entry name" value="Nucleotidylyl transferase"/>
    <property type="match status" value="1"/>
</dbReference>
<sequence length="531" mass="60432">MKTLVYQKIKEKLGKEIILESPKNKNLAHFATPLAFSLAKELRQNPMVIAKELAEKLKACDCFESVEALNGYVNFKLSRVFLNSLATKALNDGENFAKDDNKEQSFLLEYVSANPTGPLHIGHARGAIFGDTLSRVAKHLGYKFDTEYYVNDAGNQIYLLGLSILLALKEHCLKEQVQYPDEYYKGEYIIDLAKEAFNEFDKDFFIEENISKLAIWAKDKMLKIIKQNLADAKIFIDTYVSETSYYNELENTLKALKDHNGIYEKDGKIWLASSVKGDEKDRVIIKDDGKGTYLAADIVYHKDKMSRGYDKCINIWGADHHGYIARMKAAMEFLGFNSNNLEIILAQMVSLLKNGAPYKMSKRAGNFILMSDVVEELGSDVLRYIFISKKCDTHLEFDIDEFKKEDSSNPVYYINYAHARIHQVFAKANKSVNDVINVKIENLNEDGMNLLFESLNLKAVLNDAFESRSLQKIPDYLKNLASLFHKFYNENKVVGSANEDELLKLFAVCALSIKTAFSLMGIEAKNKMNHN</sequence>
<dbReference type="AlphaFoldDB" id="A0A5C7DZI7"/>
<dbReference type="PRINTS" id="PR01038">
    <property type="entry name" value="TRNASYNTHARG"/>
</dbReference>
<keyword evidence="4 11" id="KW-0963">Cytoplasm</keyword>
<evidence type="ECO:0000256" key="2">
    <source>
        <dbReference type="ARBA" id="ARBA00005594"/>
    </source>
</evidence>
<evidence type="ECO:0000256" key="12">
    <source>
        <dbReference type="RuleBase" id="RU363038"/>
    </source>
</evidence>
<dbReference type="InterPro" id="IPR014729">
    <property type="entry name" value="Rossmann-like_a/b/a_fold"/>
</dbReference>
<proteinExistence type="inferred from homology"/>
<dbReference type="InterPro" id="IPR001278">
    <property type="entry name" value="Arg-tRNA-ligase"/>
</dbReference>
<dbReference type="InterPro" id="IPR001412">
    <property type="entry name" value="aa-tRNA-synth_I_CS"/>
</dbReference>
<accession>A0A5C7DZI7</accession>
<dbReference type="EC" id="6.1.1.19" evidence="11"/>
<dbReference type="Pfam" id="PF00750">
    <property type="entry name" value="tRNA-synt_1d"/>
    <property type="match status" value="1"/>
</dbReference>
<dbReference type="SUPFAM" id="SSF47323">
    <property type="entry name" value="Anticodon-binding domain of a subclass of class I aminoacyl-tRNA synthetases"/>
    <property type="match status" value="1"/>
</dbReference>
<dbReference type="Pfam" id="PF03485">
    <property type="entry name" value="Arg_tRNA_synt_N"/>
    <property type="match status" value="1"/>
</dbReference>
<keyword evidence="7 11" id="KW-0067">ATP-binding</keyword>
<dbReference type="Proteomes" id="UP000321310">
    <property type="component" value="Unassembled WGS sequence"/>
</dbReference>
<evidence type="ECO:0000256" key="9">
    <source>
        <dbReference type="ARBA" id="ARBA00023146"/>
    </source>
</evidence>
<gene>
    <name evidence="11" type="primary">argS</name>
    <name evidence="15" type="ORF">FPD46_02820</name>
</gene>
<evidence type="ECO:0000256" key="4">
    <source>
        <dbReference type="ARBA" id="ARBA00022490"/>
    </source>
</evidence>
<dbReference type="GO" id="GO:0005524">
    <property type="term" value="F:ATP binding"/>
    <property type="evidence" value="ECO:0007669"/>
    <property type="project" value="UniProtKB-UniRule"/>
</dbReference>
<organism evidence="15 16">
    <name type="scientific">Campylobacter peloridis</name>
    <dbReference type="NCBI Taxonomy" id="488546"/>
    <lineage>
        <taxon>Bacteria</taxon>
        <taxon>Pseudomonadati</taxon>
        <taxon>Campylobacterota</taxon>
        <taxon>Epsilonproteobacteria</taxon>
        <taxon>Campylobacterales</taxon>
        <taxon>Campylobacteraceae</taxon>
        <taxon>Campylobacter</taxon>
    </lineage>
</organism>
<dbReference type="PANTHER" id="PTHR11956:SF5">
    <property type="entry name" value="ARGININE--TRNA LIGASE, CYTOPLASMIC"/>
    <property type="match status" value="1"/>
</dbReference>
<feature type="domain" description="DALR anticodon binding" evidence="13">
    <location>
        <begin position="414"/>
        <end position="528"/>
    </location>
</feature>
<dbReference type="EMBL" id="VOWB01000027">
    <property type="protein sequence ID" value="TXE83592.1"/>
    <property type="molecule type" value="Genomic_DNA"/>
</dbReference>
<feature type="domain" description="Arginyl tRNA synthetase N-terminal" evidence="14">
    <location>
        <begin position="3"/>
        <end position="77"/>
    </location>
</feature>
<dbReference type="Gene3D" id="3.40.50.620">
    <property type="entry name" value="HUPs"/>
    <property type="match status" value="1"/>
</dbReference>
<dbReference type="GO" id="GO:0005737">
    <property type="term" value="C:cytoplasm"/>
    <property type="evidence" value="ECO:0007669"/>
    <property type="project" value="UniProtKB-SubCell"/>
</dbReference>
<dbReference type="NCBIfam" id="TIGR00456">
    <property type="entry name" value="argS"/>
    <property type="match status" value="1"/>
</dbReference>
<comment type="catalytic activity">
    <reaction evidence="10 11">
        <text>tRNA(Arg) + L-arginine + ATP = L-arginyl-tRNA(Arg) + AMP + diphosphate</text>
        <dbReference type="Rhea" id="RHEA:20301"/>
        <dbReference type="Rhea" id="RHEA-COMP:9658"/>
        <dbReference type="Rhea" id="RHEA-COMP:9673"/>
        <dbReference type="ChEBI" id="CHEBI:30616"/>
        <dbReference type="ChEBI" id="CHEBI:32682"/>
        <dbReference type="ChEBI" id="CHEBI:33019"/>
        <dbReference type="ChEBI" id="CHEBI:78442"/>
        <dbReference type="ChEBI" id="CHEBI:78513"/>
        <dbReference type="ChEBI" id="CHEBI:456215"/>
        <dbReference type="EC" id="6.1.1.19"/>
    </reaction>
</comment>
<keyword evidence="9 11" id="KW-0030">Aminoacyl-tRNA synthetase</keyword>
<comment type="subcellular location">
    <subcellularLocation>
        <location evidence="1 11">Cytoplasm</location>
    </subcellularLocation>
</comment>
<dbReference type="InterPro" id="IPR036695">
    <property type="entry name" value="Arg-tRNA-synth_N_sf"/>
</dbReference>
<evidence type="ECO:0000256" key="6">
    <source>
        <dbReference type="ARBA" id="ARBA00022741"/>
    </source>
</evidence>
<dbReference type="SUPFAM" id="SSF55190">
    <property type="entry name" value="Arginyl-tRNA synthetase (ArgRS), N-terminal 'additional' domain"/>
    <property type="match status" value="1"/>
</dbReference>
<dbReference type="SMART" id="SM00836">
    <property type="entry name" value="DALR_1"/>
    <property type="match status" value="1"/>
</dbReference>
<evidence type="ECO:0000256" key="8">
    <source>
        <dbReference type="ARBA" id="ARBA00022917"/>
    </source>
</evidence>
<reference evidence="15 16" key="1">
    <citation type="submission" date="2019-07" db="EMBL/GenBank/DDBJ databases">
        <title>Rapid identification of Enteric Bacteria from Whole Genome Sequences (WGS) using Average Nucleotide Identity (ANI).</title>
        <authorList>
            <person name="Lane C."/>
        </authorList>
    </citation>
    <scope>NUCLEOTIDE SEQUENCE [LARGE SCALE GENOMIC DNA]</scope>
    <source>
        <strain evidence="15 16">2016D-0250</strain>
    </source>
</reference>
<dbReference type="InterPro" id="IPR008909">
    <property type="entry name" value="DALR_anticod-bd"/>
</dbReference>
<name>A0A5C7DZI7_9BACT</name>
<dbReference type="Gene3D" id="3.30.1360.70">
    <property type="entry name" value="Arginyl tRNA synthetase N-terminal domain"/>
    <property type="match status" value="1"/>
</dbReference>
<evidence type="ECO:0000313" key="15">
    <source>
        <dbReference type="EMBL" id="TXE83592.1"/>
    </source>
</evidence>
<dbReference type="RefSeq" id="WP_147575242.1">
    <property type="nucleotide sequence ID" value="NZ_VOWB01000027.1"/>
</dbReference>
<dbReference type="CDD" id="cd00671">
    <property type="entry name" value="ArgRS_core"/>
    <property type="match status" value="1"/>
</dbReference>